<name>A0A150S499_SORCE</name>
<organism evidence="1 2">
    <name type="scientific">Sorangium cellulosum</name>
    <name type="common">Polyangium cellulosum</name>
    <dbReference type="NCBI Taxonomy" id="56"/>
    <lineage>
        <taxon>Bacteria</taxon>
        <taxon>Pseudomonadati</taxon>
        <taxon>Myxococcota</taxon>
        <taxon>Polyangia</taxon>
        <taxon>Polyangiales</taxon>
        <taxon>Polyangiaceae</taxon>
        <taxon>Sorangium</taxon>
    </lineage>
</organism>
<reference evidence="1 2" key="1">
    <citation type="submission" date="2014-02" db="EMBL/GenBank/DDBJ databases">
        <title>The small core and large imbalanced accessory genome model reveals a collaborative survival strategy of Sorangium cellulosum strains in nature.</title>
        <authorList>
            <person name="Han K."/>
            <person name="Peng R."/>
            <person name="Blom J."/>
            <person name="Li Y.-Z."/>
        </authorList>
    </citation>
    <scope>NUCLEOTIDE SEQUENCE [LARGE SCALE GENOMIC DNA]</scope>
    <source>
        <strain evidence="1 2">So0149</strain>
    </source>
</reference>
<accession>A0A150S499</accession>
<dbReference type="EMBL" id="JEMC01002476">
    <property type="protein sequence ID" value="KYF87221.1"/>
    <property type="molecule type" value="Genomic_DNA"/>
</dbReference>
<dbReference type="Gene3D" id="2.60.120.10">
    <property type="entry name" value="Jelly Rolls"/>
    <property type="match status" value="1"/>
</dbReference>
<dbReference type="Proteomes" id="UP000075515">
    <property type="component" value="Unassembled WGS sequence"/>
</dbReference>
<dbReference type="InterPro" id="IPR014710">
    <property type="entry name" value="RmlC-like_jellyroll"/>
</dbReference>
<evidence type="ECO:0000313" key="2">
    <source>
        <dbReference type="Proteomes" id="UP000075515"/>
    </source>
</evidence>
<proteinExistence type="predicted"/>
<sequence>MIDMIAQRLDDDAILTHLRERTELFRGFDDRELRRLLPATRRELGVNHVLWKRSVPQQHDDQLALIWSGILCVESDEPLRNGQRTGRLYRLARAGELLGITTCVGRGKHAVRVAAHRGPATLVMFNGDRVRRLAKDRPELFERALQHATRLIAHLNQVLDAERLGVRKQLEVMLPMLATRDDRGRRVVDMTREELCDVLGTGSKGEITRALKELEDHRVLSRERRIGTNVLIVLTKPSAP</sequence>
<dbReference type="InterPro" id="IPR018490">
    <property type="entry name" value="cNMP-bd_dom_sf"/>
</dbReference>
<gene>
    <name evidence="1" type="ORF">BE18_39745</name>
</gene>
<evidence type="ECO:0008006" key="3">
    <source>
        <dbReference type="Google" id="ProtNLM"/>
    </source>
</evidence>
<comment type="caution">
    <text evidence="1">The sequence shown here is derived from an EMBL/GenBank/DDBJ whole genome shotgun (WGS) entry which is preliminary data.</text>
</comment>
<dbReference type="SUPFAM" id="SSF51206">
    <property type="entry name" value="cAMP-binding domain-like"/>
    <property type="match status" value="1"/>
</dbReference>
<dbReference type="AlphaFoldDB" id="A0A150S499"/>
<protein>
    <recommendedName>
        <fullName evidence="3">Crp/Fnr family transcriptional regulator</fullName>
    </recommendedName>
</protein>
<evidence type="ECO:0000313" key="1">
    <source>
        <dbReference type="EMBL" id="KYF87221.1"/>
    </source>
</evidence>